<dbReference type="InterPro" id="IPR009003">
    <property type="entry name" value="Peptidase_S1_PA"/>
</dbReference>
<organism evidence="2 3">
    <name type="scientific">Teladorsagia circumcincta</name>
    <name type="common">Brown stomach worm</name>
    <name type="synonym">Ostertagia circumcincta</name>
    <dbReference type="NCBI Taxonomy" id="45464"/>
    <lineage>
        <taxon>Eukaryota</taxon>
        <taxon>Metazoa</taxon>
        <taxon>Ecdysozoa</taxon>
        <taxon>Nematoda</taxon>
        <taxon>Chromadorea</taxon>
        <taxon>Rhabditida</taxon>
        <taxon>Rhabditina</taxon>
        <taxon>Rhabditomorpha</taxon>
        <taxon>Strongyloidea</taxon>
        <taxon>Trichostrongylidae</taxon>
        <taxon>Teladorsagia</taxon>
    </lineage>
</organism>
<dbReference type="GO" id="GO:0006508">
    <property type="term" value="P:proteolysis"/>
    <property type="evidence" value="ECO:0007669"/>
    <property type="project" value="InterPro"/>
</dbReference>
<reference evidence="2 3" key="1">
    <citation type="submission" date="2015-09" db="EMBL/GenBank/DDBJ databases">
        <title>Draft genome of the parasitic nematode Teladorsagia circumcincta isolate WARC Sus (inbred).</title>
        <authorList>
            <person name="Mitreva M."/>
        </authorList>
    </citation>
    <scope>NUCLEOTIDE SEQUENCE [LARGE SCALE GENOMIC DNA]</scope>
    <source>
        <strain evidence="2 3">S</strain>
    </source>
</reference>
<keyword evidence="3" id="KW-1185">Reference proteome</keyword>
<dbReference type="AlphaFoldDB" id="A0A2G9TJM0"/>
<dbReference type="GO" id="GO:0004252">
    <property type="term" value="F:serine-type endopeptidase activity"/>
    <property type="evidence" value="ECO:0007669"/>
    <property type="project" value="InterPro"/>
</dbReference>
<protein>
    <recommendedName>
        <fullName evidence="1">Peptidase S1 domain-containing protein</fullName>
    </recommendedName>
</protein>
<dbReference type="InterPro" id="IPR001254">
    <property type="entry name" value="Trypsin_dom"/>
</dbReference>
<dbReference type="Proteomes" id="UP000230423">
    <property type="component" value="Unassembled WGS sequence"/>
</dbReference>
<accession>A0A2G9TJM0</accession>
<proteinExistence type="predicted"/>
<dbReference type="Pfam" id="PF00089">
    <property type="entry name" value="Trypsin"/>
    <property type="match status" value="1"/>
</dbReference>
<dbReference type="InterPro" id="IPR043504">
    <property type="entry name" value="Peptidase_S1_PA_chymotrypsin"/>
</dbReference>
<dbReference type="EMBL" id="KZ362125">
    <property type="protein sequence ID" value="PIO58166.1"/>
    <property type="molecule type" value="Genomic_DNA"/>
</dbReference>
<dbReference type="Gene3D" id="2.40.10.10">
    <property type="entry name" value="Trypsin-like serine proteases"/>
    <property type="match status" value="1"/>
</dbReference>
<evidence type="ECO:0000313" key="2">
    <source>
        <dbReference type="EMBL" id="PIO58166.1"/>
    </source>
</evidence>
<name>A0A2G9TJM0_TELCI</name>
<gene>
    <name evidence="2" type="ORF">TELCIR_20404</name>
</gene>
<feature type="non-terminal residue" evidence="2">
    <location>
        <position position="76"/>
    </location>
</feature>
<feature type="domain" description="Peptidase S1" evidence="1">
    <location>
        <begin position="9"/>
        <end position="66"/>
    </location>
</feature>
<dbReference type="SUPFAM" id="SSF50494">
    <property type="entry name" value="Trypsin-like serine proteases"/>
    <property type="match status" value="1"/>
</dbReference>
<sequence length="76" mass="8191">MTCLGRKLSNEECLVIKPDKQHDTFCTLETADNSVCTGDSGAGITANYYGRQYLIGIVSHGDNCEELFNTQGNTAG</sequence>
<evidence type="ECO:0000313" key="3">
    <source>
        <dbReference type="Proteomes" id="UP000230423"/>
    </source>
</evidence>
<evidence type="ECO:0000259" key="1">
    <source>
        <dbReference type="Pfam" id="PF00089"/>
    </source>
</evidence>